<feature type="domain" description="Bacterial Ig" evidence="1">
    <location>
        <begin position="2"/>
        <end position="51"/>
    </location>
</feature>
<dbReference type="EMBL" id="PQWB01000093">
    <property type="protein sequence ID" value="POZ60819.1"/>
    <property type="molecule type" value="Genomic_DNA"/>
</dbReference>
<sequence>MDANGNTVGTATAGSDGSYTVTYTAANFTAPFVITASDPAGQISTMVSVLASPPAAGGSSVANVTTLTTAQVALLTSDGNPLDMVKGSSSFSAANLGNINAANLLASSLANILPAGASSCFDPIGGKFAADGTGLDAA</sequence>
<dbReference type="InterPro" id="IPR041498">
    <property type="entry name" value="Big_6"/>
</dbReference>
<dbReference type="InterPro" id="IPR013783">
    <property type="entry name" value="Ig-like_fold"/>
</dbReference>
<dbReference type="Proteomes" id="UP000237082">
    <property type="component" value="Unassembled WGS sequence"/>
</dbReference>
<gene>
    <name evidence="2" type="ORF">C2I19_16865</name>
</gene>
<evidence type="ECO:0000259" key="1">
    <source>
        <dbReference type="Pfam" id="PF17936"/>
    </source>
</evidence>
<proteinExistence type="predicted"/>
<keyword evidence="3" id="KW-1185">Reference proteome</keyword>
<dbReference type="Pfam" id="PF17936">
    <property type="entry name" value="Big_6"/>
    <property type="match status" value="1"/>
</dbReference>
<dbReference type="AlphaFoldDB" id="A0A2S5DCN5"/>
<organism evidence="2 3">
    <name type="scientific">Chromobacterium alticapitis</name>
    <dbReference type="NCBI Taxonomy" id="2073169"/>
    <lineage>
        <taxon>Bacteria</taxon>
        <taxon>Pseudomonadati</taxon>
        <taxon>Pseudomonadota</taxon>
        <taxon>Betaproteobacteria</taxon>
        <taxon>Neisseriales</taxon>
        <taxon>Chromobacteriaceae</taxon>
        <taxon>Chromobacterium</taxon>
    </lineage>
</organism>
<protein>
    <recommendedName>
        <fullName evidence="1">Bacterial Ig domain-containing protein</fullName>
    </recommendedName>
</protein>
<evidence type="ECO:0000313" key="3">
    <source>
        <dbReference type="Proteomes" id="UP000237082"/>
    </source>
</evidence>
<comment type="caution">
    <text evidence="2">The sequence shown here is derived from an EMBL/GenBank/DDBJ whole genome shotgun (WGS) entry which is preliminary data.</text>
</comment>
<accession>A0A2S5DCN5</accession>
<dbReference type="Gene3D" id="2.60.40.10">
    <property type="entry name" value="Immunoglobulins"/>
    <property type="match status" value="1"/>
</dbReference>
<name>A0A2S5DCN5_9NEIS</name>
<evidence type="ECO:0000313" key="2">
    <source>
        <dbReference type="EMBL" id="POZ60819.1"/>
    </source>
</evidence>
<reference evidence="3" key="1">
    <citation type="submission" date="2018-02" db="EMBL/GenBank/DDBJ databases">
        <authorList>
            <person name="O'Hara-Hanley K."/>
            <person name="Soby S."/>
        </authorList>
    </citation>
    <scope>NUCLEOTIDE SEQUENCE [LARGE SCALE GENOMIC DNA]</scope>
    <source>
        <strain evidence="3">MWU14-2602</strain>
    </source>
</reference>